<accession>A0ABP8YB27</accession>
<keyword evidence="6" id="KW-1185">Reference proteome</keyword>
<keyword evidence="1" id="KW-0808">Transferase</keyword>
<dbReference type="InterPro" id="IPR029044">
    <property type="entry name" value="Nucleotide-diphossugar_trans"/>
</dbReference>
<dbReference type="Gene3D" id="3.90.550.10">
    <property type="entry name" value="Spore Coat Polysaccharide Biosynthesis Protein SpsA, Chain A"/>
    <property type="match status" value="1"/>
</dbReference>
<evidence type="ECO:0000313" key="5">
    <source>
        <dbReference type="EMBL" id="GAA4725752.1"/>
    </source>
</evidence>
<evidence type="ECO:0000256" key="2">
    <source>
        <dbReference type="ARBA" id="ARBA00022695"/>
    </source>
</evidence>
<name>A0ABP8YB27_9ACTN</name>
<evidence type="ECO:0000256" key="3">
    <source>
        <dbReference type="ARBA" id="ARBA00022741"/>
    </source>
</evidence>
<evidence type="ECO:0000313" key="6">
    <source>
        <dbReference type="Proteomes" id="UP001499882"/>
    </source>
</evidence>
<proteinExistence type="predicted"/>
<keyword evidence="4" id="KW-0342">GTP-binding</keyword>
<reference evidence="6" key="1">
    <citation type="journal article" date="2019" name="Int. J. Syst. Evol. Microbiol.">
        <title>The Global Catalogue of Microorganisms (GCM) 10K type strain sequencing project: providing services to taxonomists for standard genome sequencing and annotation.</title>
        <authorList>
            <consortium name="The Broad Institute Genomics Platform"/>
            <consortium name="The Broad Institute Genome Sequencing Center for Infectious Disease"/>
            <person name="Wu L."/>
            <person name="Ma J."/>
        </authorList>
    </citation>
    <scope>NUCLEOTIDE SEQUENCE [LARGE SCALE GENOMIC DNA]</scope>
    <source>
        <strain evidence="6">JCM 18532</strain>
    </source>
</reference>
<dbReference type="EMBL" id="BAABKN010000005">
    <property type="protein sequence ID" value="GAA4725752.1"/>
    <property type="molecule type" value="Genomic_DNA"/>
</dbReference>
<dbReference type="PANTHER" id="PTHR40392">
    <property type="entry name" value="2-PHOSPHO-L-LACTATE GUANYLYLTRANSFERASE"/>
    <property type="match status" value="1"/>
</dbReference>
<protein>
    <submittedName>
        <fullName evidence="5">2-phospho-L-lactate guanylyltransferase</fullName>
    </submittedName>
</protein>
<gene>
    <name evidence="5" type="primary">cofC</name>
    <name evidence="5" type="ORF">GCM10023350_05530</name>
</gene>
<keyword evidence="2 5" id="KW-0548">Nucleotidyltransferase</keyword>
<keyword evidence="3" id="KW-0547">Nucleotide-binding</keyword>
<dbReference type="SUPFAM" id="SSF53448">
    <property type="entry name" value="Nucleotide-diphospho-sugar transferases"/>
    <property type="match status" value="1"/>
</dbReference>
<dbReference type="PANTHER" id="PTHR40392:SF1">
    <property type="entry name" value="2-PHOSPHO-L-LACTATE GUANYLYLTRANSFERASE"/>
    <property type="match status" value="1"/>
</dbReference>
<dbReference type="InterPro" id="IPR002835">
    <property type="entry name" value="CofC"/>
</dbReference>
<dbReference type="GO" id="GO:0016779">
    <property type="term" value="F:nucleotidyltransferase activity"/>
    <property type="evidence" value="ECO:0007669"/>
    <property type="project" value="UniProtKB-KW"/>
</dbReference>
<dbReference type="Proteomes" id="UP001499882">
    <property type="component" value="Unassembled WGS sequence"/>
</dbReference>
<organism evidence="5 6">
    <name type="scientific">Nocardioides endophyticus</name>
    <dbReference type="NCBI Taxonomy" id="1353775"/>
    <lineage>
        <taxon>Bacteria</taxon>
        <taxon>Bacillati</taxon>
        <taxon>Actinomycetota</taxon>
        <taxon>Actinomycetes</taxon>
        <taxon>Propionibacteriales</taxon>
        <taxon>Nocardioidaceae</taxon>
        <taxon>Nocardioides</taxon>
    </lineage>
</organism>
<evidence type="ECO:0000256" key="4">
    <source>
        <dbReference type="ARBA" id="ARBA00023134"/>
    </source>
</evidence>
<sequence length="215" mass="22191">MSAQPAARFAVLVPVKPPAVGKSRLAGLDGGAARRRLAESFAQDTVLACLRASTVSQVMVVTDDAQFSYVLSALGCTAIPDGVSGDLNGTLRQAASEARRRWPDLVPVAVCADLPALRTDDLDELLGDLDTTRPSFVPDAAGVGTTLYVAGHDEFDPQFGPGSRVAHLASGARELTDAPASVRRDVDDPADLDEAVSLGVGPNTAVALLAADLTS</sequence>
<dbReference type="RefSeq" id="WP_345525033.1">
    <property type="nucleotide sequence ID" value="NZ_BAABKN010000005.1"/>
</dbReference>
<comment type="caution">
    <text evidence="5">The sequence shown here is derived from an EMBL/GenBank/DDBJ whole genome shotgun (WGS) entry which is preliminary data.</text>
</comment>
<dbReference type="Pfam" id="PF01983">
    <property type="entry name" value="CofC"/>
    <property type="match status" value="1"/>
</dbReference>
<evidence type="ECO:0000256" key="1">
    <source>
        <dbReference type="ARBA" id="ARBA00022679"/>
    </source>
</evidence>
<dbReference type="NCBIfam" id="TIGR03552">
    <property type="entry name" value="F420_cofC"/>
    <property type="match status" value="1"/>
</dbReference>